<protein>
    <submittedName>
        <fullName evidence="2">Uncharacterized protein</fullName>
    </submittedName>
</protein>
<gene>
    <name evidence="2" type="ORF">ORQ98_02925</name>
</gene>
<evidence type="ECO:0000313" key="3">
    <source>
        <dbReference type="Proteomes" id="UP001528823"/>
    </source>
</evidence>
<keyword evidence="3" id="KW-1185">Reference proteome</keyword>
<accession>A0ABT5U3I2</accession>
<dbReference type="Proteomes" id="UP001528823">
    <property type="component" value="Unassembled WGS sequence"/>
</dbReference>
<name>A0ABT5U3I2_9GAMM</name>
<keyword evidence="1" id="KW-0472">Membrane</keyword>
<keyword evidence="1" id="KW-0812">Transmembrane</keyword>
<feature type="transmembrane region" description="Helical" evidence="1">
    <location>
        <begin position="7"/>
        <end position="32"/>
    </location>
</feature>
<keyword evidence="1" id="KW-1133">Transmembrane helix</keyword>
<sequence>MKAIKLILIVITLIGLMICLQPKLIVNTWFLLTEPVNVIPKESSILDFNPTVFNPGSGDWWVYGEDSERYYYFTYEQNKPYIYTLKSRKCNGLIPTDYTTWCVLE</sequence>
<reference evidence="2 3" key="1">
    <citation type="submission" date="2022-11" db="EMBL/GenBank/DDBJ databases">
        <title>Spartinivicinus poritis sp. nov., isolated from scleractinian coral Porites lutea.</title>
        <authorList>
            <person name="Zhang G."/>
            <person name="Cai L."/>
            <person name="Wei Q."/>
        </authorList>
    </citation>
    <scope>NUCLEOTIDE SEQUENCE [LARGE SCALE GENOMIC DNA]</scope>
    <source>
        <strain evidence="2 3">A2-2</strain>
    </source>
</reference>
<dbReference type="EMBL" id="JAPMOU010000002">
    <property type="protein sequence ID" value="MDE1460916.1"/>
    <property type="molecule type" value="Genomic_DNA"/>
</dbReference>
<evidence type="ECO:0000256" key="1">
    <source>
        <dbReference type="SAM" id="Phobius"/>
    </source>
</evidence>
<proteinExistence type="predicted"/>
<organism evidence="2 3">
    <name type="scientific">Spartinivicinus poritis</name>
    <dbReference type="NCBI Taxonomy" id="2994640"/>
    <lineage>
        <taxon>Bacteria</taxon>
        <taxon>Pseudomonadati</taxon>
        <taxon>Pseudomonadota</taxon>
        <taxon>Gammaproteobacteria</taxon>
        <taxon>Oceanospirillales</taxon>
        <taxon>Zooshikellaceae</taxon>
        <taxon>Spartinivicinus</taxon>
    </lineage>
</organism>
<comment type="caution">
    <text evidence="2">The sequence shown here is derived from an EMBL/GenBank/DDBJ whole genome shotgun (WGS) entry which is preliminary data.</text>
</comment>
<dbReference type="RefSeq" id="WP_274687282.1">
    <property type="nucleotide sequence ID" value="NZ_JAPMOU010000002.1"/>
</dbReference>
<evidence type="ECO:0000313" key="2">
    <source>
        <dbReference type="EMBL" id="MDE1460916.1"/>
    </source>
</evidence>